<dbReference type="OrthoDB" id="262125at2"/>
<gene>
    <name evidence="1" type="ORF">D7I44_11075</name>
</gene>
<dbReference type="RefSeq" id="WP_120789547.1">
    <property type="nucleotide sequence ID" value="NZ_CP032624.1"/>
</dbReference>
<evidence type="ECO:0000313" key="2">
    <source>
        <dbReference type="Proteomes" id="UP000275069"/>
    </source>
</evidence>
<name>A0A387BSU1_9MICO</name>
<dbReference type="Proteomes" id="UP000275069">
    <property type="component" value="Chromosome"/>
</dbReference>
<reference evidence="1 2" key="1">
    <citation type="submission" date="2018-09" db="EMBL/GenBank/DDBJ databases">
        <title>Genome sequencing of strain 2DFW10M-5.</title>
        <authorList>
            <person name="Heo J."/>
            <person name="Kim S.-J."/>
            <person name="Kwon S.-W."/>
        </authorList>
    </citation>
    <scope>NUCLEOTIDE SEQUENCE [LARGE SCALE GENOMIC DNA]</scope>
    <source>
        <strain evidence="1 2">2DFW10M-5</strain>
    </source>
</reference>
<protein>
    <submittedName>
        <fullName evidence="1">Biopolymer transporter Tol</fullName>
    </submittedName>
</protein>
<dbReference type="PANTHER" id="PTHR36842">
    <property type="entry name" value="PROTEIN TOLB HOMOLOG"/>
    <property type="match status" value="1"/>
</dbReference>
<organism evidence="1 2">
    <name type="scientific">Gryllotalpicola protaetiae</name>
    <dbReference type="NCBI Taxonomy" id="2419771"/>
    <lineage>
        <taxon>Bacteria</taxon>
        <taxon>Bacillati</taxon>
        <taxon>Actinomycetota</taxon>
        <taxon>Actinomycetes</taxon>
        <taxon>Micrococcales</taxon>
        <taxon>Microbacteriaceae</taxon>
        <taxon>Gryllotalpicola</taxon>
    </lineage>
</organism>
<sequence>MARGFAPGQSATLWVYDLAADAAREVTTSDQLLFEAPNWTPDGTALVVNGGGRLFWLPADAAPEGAVLTEIDLGGIPEINNDHVVSPDGSTVYVSAEDGHLYAIPLDGSGPRQVSRDRGDFRHYLHGVSADGATLAYIGLSWDGDRRVTNVYLLPLGGGDEVQLTDDGFQDDGAEFGPGPDGAEWVYFNSERAGGAEGHAQLFRVRPDGASLVQLTDDERVNWFPHPSPSGEHVVYVSYPPGTKGHPENIADVRIRLTTPDGGTGRDVVTVFGGQGAMNVGSWAPDSSAFAYVTYSELA</sequence>
<dbReference type="InterPro" id="IPR011042">
    <property type="entry name" value="6-blade_b-propeller_TolB-like"/>
</dbReference>
<keyword evidence="2" id="KW-1185">Reference proteome</keyword>
<accession>A0A387BSU1</accession>
<evidence type="ECO:0000313" key="1">
    <source>
        <dbReference type="EMBL" id="AYG04017.1"/>
    </source>
</evidence>
<dbReference type="SUPFAM" id="SSF82171">
    <property type="entry name" value="DPP6 N-terminal domain-like"/>
    <property type="match status" value="1"/>
</dbReference>
<dbReference type="EMBL" id="CP032624">
    <property type="protein sequence ID" value="AYG04017.1"/>
    <property type="molecule type" value="Genomic_DNA"/>
</dbReference>
<dbReference type="KEGG" id="gry:D7I44_11075"/>
<dbReference type="AlphaFoldDB" id="A0A387BSU1"/>
<dbReference type="PANTHER" id="PTHR36842:SF1">
    <property type="entry name" value="PROTEIN TOLB"/>
    <property type="match status" value="1"/>
</dbReference>
<proteinExistence type="predicted"/>
<dbReference type="Gene3D" id="2.120.10.30">
    <property type="entry name" value="TolB, C-terminal domain"/>
    <property type="match status" value="1"/>
</dbReference>